<dbReference type="InterPro" id="IPR000873">
    <property type="entry name" value="AMP-dep_synth/lig_dom"/>
</dbReference>
<reference evidence="5 6" key="1">
    <citation type="submission" date="2020-02" db="EMBL/GenBank/DDBJ databases">
        <title>Genome sequencing for Kineobactrum sp. M2.</title>
        <authorList>
            <person name="Park S.-J."/>
        </authorList>
    </citation>
    <scope>NUCLEOTIDE SEQUENCE [LARGE SCALE GENOMIC DNA]</scope>
    <source>
        <strain evidence="5 6">M2</strain>
    </source>
</reference>
<dbReference type="EMBL" id="CP048711">
    <property type="protein sequence ID" value="QIB64919.1"/>
    <property type="molecule type" value="Genomic_DNA"/>
</dbReference>
<gene>
    <name evidence="5" type="ORF">G3T16_05465</name>
</gene>
<dbReference type="InterPro" id="IPR045851">
    <property type="entry name" value="AMP-bd_C_sf"/>
</dbReference>
<dbReference type="PANTHER" id="PTHR43201:SF5">
    <property type="entry name" value="MEDIUM-CHAIN ACYL-COA LIGASE ACSF2, MITOCHONDRIAL"/>
    <property type="match status" value="1"/>
</dbReference>
<dbReference type="GO" id="GO:0006631">
    <property type="term" value="P:fatty acid metabolic process"/>
    <property type="evidence" value="ECO:0007669"/>
    <property type="project" value="TreeGrafter"/>
</dbReference>
<dbReference type="RefSeq" id="WP_163494168.1">
    <property type="nucleotide sequence ID" value="NZ_CP048711.1"/>
</dbReference>
<dbReference type="PANTHER" id="PTHR43201">
    <property type="entry name" value="ACYL-COA SYNTHETASE"/>
    <property type="match status" value="1"/>
</dbReference>
<keyword evidence="6" id="KW-1185">Reference proteome</keyword>
<feature type="domain" description="AMP-dependent synthetase/ligase" evidence="3">
    <location>
        <begin position="25"/>
        <end position="384"/>
    </location>
</feature>
<evidence type="ECO:0000256" key="1">
    <source>
        <dbReference type="ARBA" id="ARBA00006432"/>
    </source>
</evidence>
<evidence type="ECO:0000259" key="3">
    <source>
        <dbReference type="Pfam" id="PF00501"/>
    </source>
</evidence>
<organism evidence="5 6">
    <name type="scientific">Kineobactrum salinum</name>
    <dbReference type="NCBI Taxonomy" id="2708301"/>
    <lineage>
        <taxon>Bacteria</taxon>
        <taxon>Pseudomonadati</taxon>
        <taxon>Pseudomonadota</taxon>
        <taxon>Gammaproteobacteria</taxon>
        <taxon>Cellvibrionales</taxon>
        <taxon>Halieaceae</taxon>
        <taxon>Kineobactrum</taxon>
    </lineage>
</organism>
<evidence type="ECO:0000259" key="4">
    <source>
        <dbReference type="Pfam" id="PF13193"/>
    </source>
</evidence>
<dbReference type="InterPro" id="IPR042099">
    <property type="entry name" value="ANL_N_sf"/>
</dbReference>
<protein>
    <submittedName>
        <fullName evidence="5">ATP-dependent acyl-CoA ligase</fullName>
    </submittedName>
</protein>
<dbReference type="PROSITE" id="PS00455">
    <property type="entry name" value="AMP_BINDING"/>
    <property type="match status" value="1"/>
</dbReference>
<keyword evidence="2 5" id="KW-0436">Ligase</keyword>
<evidence type="ECO:0000313" key="6">
    <source>
        <dbReference type="Proteomes" id="UP000477680"/>
    </source>
</evidence>
<dbReference type="SUPFAM" id="SSF56801">
    <property type="entry name" value="Acetyl-CoA synthetase-like"/>
    <property type="match status" value="1"/>
</dbReference>
<comment type="similarity">
    <text evidence="1">Belongs to the ATP-dependent AMP-binding enzyme family.</text>
</comment>
<accession>A0A6C0TZZ7</accession>
<dbReference type="GO" id="GO:0031956">
    <property type="term" value="F:medium-chain fatty acid-CoA ligase activity"/>
    <property type="evidence" value="ECO:0007669"/>
    <property type="project" value="TreeGrafter"/>
</dbReference>
<dbReference type="KEGG" id="kim:G3T16_05465"/>
<dbReference type="Proteomes" id="UP000477680">
    <property type="component" value="Chromosome"/>
</dbReference>
<dbReference type="Gene3D" id="3.30.300.30">
    <property type="match status" value="1"/>
</dbReference>
<feature type="domain" description="AMP-binding enzyme C-terminal" evidence="4">
    <location>
        <begin position="434"/>
        <end position="509"/>
    </location>
</feature>
<dbReference type="Pfam" id="PF00501">
    <property type="entry name" value="AMP-binding"/>
    <property type="match status" value="1"/>
</dbReference>
<dbReference type="InterPro" id="IPR020845">
    <property type="entry name" value="AMP-binding_CS"/>
</dbReference>
<evidence type="ECO:0000256" key="2">
    <source>
        <dbReference type="ARBA" id="ARBA00022598"/>
    </source>
</evidence>
<dbReference type="AlphaFoldDB" id="A0A6C0TZZ7"/>
<dbReference type="InterPro" id="IPR025110">
    <property type="entry name" value="AMP-bd_C"/>
</dbReference>
<dbReference type="Pfam" id="PF13193">
    <property type="entry name" value="AMP-binding_C"/>
    <property type="match status" value="1"/>
</dbReference>
<sequence>MMDISRQPGGLHCMSGKNVSSLLRYWQEKSPDNTFLKWEPLAAGKPRSWSYEQFATDVWRLSSGLLKLGVKKGDCINIHLDNSPEFLLSWFSCVHLGAIPVTTNTRSSLDELSYYLSHSESVASITSGQHVDSIKNTGAELQFILVTDESSASCGSGEVSNLYEHLGAATFTPHDVSDSDICSLQYTSGTTSRPKGVMWTHANALWGGRVTSGHLKSTPQDTALVYLPLFHTNALCYSMLSTLWSGGSMVLLPKFSASRFWPVSVENKCTWTATIPAVISALQDKPDPEGSHSFRLWGGAFSNVPGVMERWGISTLGWWGMTETISQVIMTPVDIIDEDIAMGRVVPEYSVRVVDDAGVDVSPGTVGHLLVKGVPGLSLFAGYLKNDEATDESYDDGWFITGDLVKQLPSGAIAFSDRAKDMLKVGGENVSASEVERVILAVDGVLEAAVVSRPDDFLDEVPVAYVTANGNNADIEARIVRHCSEMLSDFKVPRAVRVVEELPRIMLGKVSKKKLREMASTDFAN</sequence>
<name>A0A6C0TZZ7_9GAMM</name>
<evidence type="ECO:0000313" key="5">
    <source>
        <dbReference type="EMBL" id="QIB64919.1"/>
    </source>
</evidence>
<proteinExistence type="inferred from homology"/>
<dbReference type="Gene3D" id="3.40.50.12780">
    <property type="entry name" value="N-terminal domain of ligase-like"/>
    <property type="match status" value="1"/>
</dbReference>